<feature type="transmembrane region" description="Helical" evidence="1">
    <location>
        <begin position="12"/>
        <end position="29"/>
    </location>
</feature>
<keyword evidence="1" id="KW-0472">Membrane</keyword>
<dbReference type="VEuPathDB" id="FungiDB:BO83DRAFT_381378"/>
<protein>
    <submittedName>
        <fullName evidence="2">Uncharacterized protein</fullName>
    </submittedName>
</protein>
<accession>A0A317UY19</accession>
<dbReference type="Pfam" id="PF13787">
    <property type="entry name" value="HXXEE"/>
    <property type="match status" value="1"/>
</dbReference>
<dbReference type="GeneID" id="37053938"/>
<dbReference type="OrthoDB" id="5592777at2759"/>
<dbReference type="RefSeq" id="XP_025384457.1">
    <property type="nucleotide sequence ID" value="XM_025531976.1"/>
</dbReference>
<dbReference type="InterPro" id="IPR025671">
    <property type="entry name" value="HXXEE"/>
</dbReference>
<reference evidence="2" key="1">
    <citation type="submission" date="2016-12" db="EMBL/GenBank/DDBJ databases">
        <title>The genomes of Aspergillus section Nigri reveals drivers in fungal speciation.</title>
        <authorList>
            <consortium name="DOE Joint Genome Institute"/>
            <person name="Vesth T.C."/>
            <person name="Nybo J."/>
            <person name="Theobald S."/>
            <person name="Brandl J."/>
            <person name="Frisvad J.C."/>
            <person name="Nielsen K.F."/>
            <person name="Lyhne E.K."/>
            <person name="Kogle M.E."/>
            <person name="Kuo A."/>
            <person name="Riley R."/>
            <person name="Clum A."/>
            <person name="Nolan M."/>
            <person name="Lipzen A."/>
            <person name="Salamov A."/>
            <person name="Henrissat B."/>
            <person name="Wiebenga A."/>
            <person name="De vries R.P."/>
            <person name="Grigoriev I.V."/>
            <person name="Mortensen U.H."/>
            <person name="Andersen M.R."/>
            <person name="Baker S.E."/>
        </authorList>
    </citation>
    <scope>NUCLEOTIDE SEQUENCE</scope>
    <source>
        <strain evidence="2">CBS 122712</strain>
    </source>
</reference>
<sequence length="237" mass="26697">MSPEVDAVIKQWPWISLTVGLALAAPLLFGEWKTARGPSDLRSFDSWSLRVHDPRWWCYVCGPMYMIHQFEEWGYDIKGVPYSFHRSLCENLGYPDLNNCPATPLPVWGVNGIMMWIGAWSLRYASPSVGGTNYYGMVTFNSLTHVMRAILDGEYNAGLLSTLVNFMPASYFFYSAMLADKKLTAAGIARSFVLGVVGHLLWVLPYIWIDKGYISEITACVIQLLDTLMLHVVNVPN</sequence>
<evidence type="ECO:0000313" key="2">
    <source>
        <dbReference type="EMBL" id="PWY65402.1"/>
    </source>
</evidence>
<name>A0A317UY19_ASPEC</name>
<dbReference type="EMBL" id="MSFU01000027">
    <property type="protein sequence ID" value="PWY65402.1"/>
    <property type="molecule type" value="Genomic_DNA"/>
</dbReference>
<evidence type="ECO:0000313" key="3">
    <source>
        <dbReference type="Proteomes" id="UP000246171"/>
    </source>
</evidence>
<proteinExistence type="predicted"/>
<gene>
    <name evidence="2" type="ORF">BO83DRAFT_381378</name>
</gene>
<evidence type="ECO:0000256" key="1">
    <source>
        <dbReference type="SAM" id="Phobius"/>
    </source>
</evidence>
<keyword evidence="1" id="KW-1133">Transmembrane helix</keyword>
<comment type="caution">
    <text evidence="2">The sequence shown here is derived from an EMBL/GenBank/DDBJ whole genome shotgun (WGS) entry which is preliminary data.</text>
</comment>
<keyword evidence="3" id="KW-1185">Reference proteome</keyword>
<feature type="transmembrane region" description="Helical" evidence="1">
    <location>
        <begin position="157"/>
        <end position="176"/>
    </location>
</feature>
<keyword evidence="1" id="KW-0812">Transmembrane</keyword>
<organism evidence="2 3">
    <name type="scientific">Aspergillus eucalypticola (strain CBS 122712 / IBT 29274)</name>
    <dbReference type="NCBI Taxonomy" id="1448314"/>
    <lineage>
        <taxon>Eukaryota</taxon>
        <taxon>Fungi</taxon>
        <taxon>Dikarya</taxon>
        <taxon>Ascomycota</taxon>
        <taxon>Pezizomycotina</taxon>
        <taxon>Eurotiomycetes</taxon>
        <taxon>Eurotiomycetidae</taxon>
        <taxon>Eurotiales</taxon>
        <taxon>Aspergillaceae</taxon>
        <taxon>Aspergillus</taxon>
        <taxon>Aspergillus subgen. Circumdati</taxon>
    </lineage>
</organism>
<dbReference type="Proteomes" id="UP000246171">
    <property type="component" value="Unassembled WGS sequence"/>
</dbReference>
<feature type="transmembrane region" description="Helical" evidence="1">
    <location>
        <begin position="188"/>
        <end position="209"/>
    </location>
</feature>
<dbReference type="AlphaFoldDB" id="A0A317UY19"/>